<keyword evidence="10" id="KW-1185">Reference proteome</keyword>
<dbReference type="PANTHER" id="PTHR47371">
    <property type="entry name" value="LIPOTEICHOIC ACID SYNTHASE"/>
    <property type="match status" value="1"/>
</dbReference>
<sequence>MFEQLVLSVQQDIKLFIFFPILCAIFRYLFIKIYSPYKVLNGKGTIVRRCFRYGFWWGMTYNAYAFLIPFLCITVPSLFFPQVGRAGDSLRLSMGCIYAVVLYIAFVGKLIFYRHFHDIYNHNLPLVRHAEKHNLLDIFFHQDHGAFLLFSLIPYSVAAAYGIHSFLLLPSFSYASFSSLPVAYLFNTGILGALVLGFFFFKWGGTLNPRKKKTWATMPGIVKKELFFANAAADDLLILERVFARSAEGRRNESDAEALAVIRTVAVSEPAETDKNPLYSFKRVSKGARIKKPSHIFLFVGESYLQQLFDPAYDCLHVVSGGKRFREDEDTLSFANALSAGVVSRPSIVSLMSGIFDMGLELNELKSFWNGTVPTSLPLQLKKLGYRTAYWYGGSLKSGNFDRFAPACGFDRALTAVEFCAPDAPRTWVGVYDNVFLKRTAELIEGSSFSAPEFHFIYTTSYHAPFKIDVKRYGYQLDEVMPEAPQDVKRDSDIQRNMSALWFADHAIGKFIERMRRLFPDSLFILTGDHAINLDMFSKTSLINRAVSFREQHCPVLMINHCELTKDMFAGNTIASHMNIMPTIMELIAPKGFAYYSLLPALTEKIDHIVSPYHWLRRDAIGSYDHDFYQPLGKEHCEGELLQGDIPYKEEQLAFKSLTRYMVRHPELLRPVQDLLQ</sequence>
<dbReference type="STRING" id="1111454.HMPREF1250_2115"/>
<evidence type="ECO:0000256" key="7">
    <source>
        <dbReference type="SAM" id="Phobius"/>
    </source>
</evidence>
<comment type="subcellular location">
    <subcellularLocation>
        <location evidence="1">Cell membrane</location>
        <topology evidence="1">Multi-pass membrane protein</topology>
    </subcellularLocation>
</comment>
<feature type="domain" description="Sulfatase N-terminal" evidence="8">
    <location>
        <begin position="329"/>
        <end position="587"/>
    </location>
</feature>
<accession>U7UQP7</accession>
<evidence type="ECO:0000256" key="6">
    <source>
        <dbReference type="ARBA" id="ARBA00023136"/>
    </source>
</evidence>
<evidence type="ECO:0000259" key="8">
    <source>
        <dbReference type="Pfam" id="PF00884"/>
    </source>
</evidence>
<comment type="caution">
    <text evidence="9">The sequence shown here is derived from an EMBL/GenBank/DDBJ whole genome shotgun (WGS) entry which is preliminary data.</text>
</comment>
<feature type="transmembrane region" description="Helical" evidence="7">
    <location>
        <begin position="55"/>
        <end position="80"/>
    </location>
</feature>
<dbReference type="AlphaFoldDB" id="U7UQP7"/>
<keyword evidence="9" id="KW-0378">Hydrolase</keyword>
<feature type="transmembrane region" description="Helical" evidence="7">
    <location>
        <begin position="146"/>
        <end position="169"/>
    </location>
</feature>
<keyword evidence="6 7" id="KW-0472">Membrane</keyword>
<dbReference type="EMBL" id="AWXA01000008">
    <property type="protein sequence ID" value="ERT61757.1"/>
    <property type="molecule type" value="Genomic_DNA"/>
</dbReference>
<feature type="transmembrane region" description="Helical" evidence="7">
    <location>
        <begin position="181"/>
        <end position="203"/>
    </location>
</feature>
<feature type="transmembrane region" description="Helical" evidence="7">
    <location>
        <begin position="92"/>
        <end position="112"/>
    </location>
</feature>
<evidence type="ECO:0000256" key="5">
    <source>
        <dbReference type="ARBA" id="ARBA00022989"/>
    </source>
</evidence>
<dbReference type="GO" id="GO:0016787">
    <property type="term" value="F:hydrolase activity"/>
    <property type="evidence" value="ECO:0007669"/>
    <property type="project" value="UniProtKB-KW"/>
</dbReference>
<dbReference type="Pfam" id="PF00884">
    <property type="entry name" value="Sulfatase"/>
    <property type="match status" value="1"/>
</dbReference>
<name>U7UQP7_9FIRM</name>
<dbReference type="InterPro" id="IPR050448">
    <property type="entry name" value="OpgB/LTA_synthase_biosynth"/>
</dbReference>
<dbReference type="InterPro" id="IPR000917">
    <property type="entry name" value="Sulfatase_N"/>
</dbReference>
<dbReference type="OrthoDB" id="9777768at2"/>
<proteinExistence type="predicted"/>
<evidence type="ECO:0000313" key="10">
    <source>
        <dbReference type="Proteomes" id="UP000017090"/>
    </source>
</evidence>
<dbReference type="PATRIC" id="fig|1111454.3.peg.450"/>
<organism evidence="9 10">
    <name type="scientific">Megasphaera vaginalis</name>
    <name type="common">ex Srinivasan et al. 2021</name>
    <dbReference type="NCBI Taxonomy" id="1111454"/>
    <lineage>
        <taxon>Bacteria</taxon>
        <taxon>Bacillati</taxon>
        <taxon>Bacillota</taxon>
        <taxon>Negativicutes</taxon>
        <taxon>Veillonellales</taxon>
        <taxon>Veillonellaceae</taxon>
        <taxon>Megasphaera</taxon>
    </lineage>
</organism>
<dbReference type="GO" id="GO:0005886">
    <property type="term" value="C:plasma membrane"/>
    <property type="evidence" value="ECO:0007669"/>
    <property type="project" value="UniProtKB-SubCell"/>
</dbReference>
<dbReference type="InterPro" id="IPR017850">
    <property type="entry name" value="Alkaline_phosphatase_core_sf"/>
</dbReference>
<dbReference type="RefSeq" id="WP_023053047.1">
    <property type="nucleotide sequence ID" value="NZ_AWXA01000008.1"/>
</dbReference>
<dbReference type="Proteomes" id="UP000017090">
    <property type="component" value="Unassembled WGS sequence"/>
</dbReference>
<dbReference type="Gene3D" id="3.40.720.10">
    <property type="entry name" value="Alkaline Phosphatase, subunit A"/>
    <property type="match status" value="1"/>
</dbReference>
<gene>
    <name evidence="9" type="ORF">HMPREF1250_2115</name>
</gene>
<evidence type="ECO:0000256" key="3">
    <source>
        <dbReference type="ARBA" id="ARBA00022475"/>
    </source>
</evidence>
<protein>
    <submittedName>
        <fullName evidence="9">Arylsulfatase</fullName>
        <ecNumber evidence="9">3.1.6.-</ecNumber>
    </submittedName>
</protein>
<keyword evidence="4 7" id="KW-0812">Transmembrane</keyword>
<keyword evidence="3" id="KW-1003">Cell membrane</keyword>
<feature type="transmembrane region" description="Helical" evidence="7">
    <location>
        <begin position="15"/>
        <end position="34"/>
    </location>
</feature>
<comment type="pathway">
    <text evidence="2">Cell wall biogenesis; lipoteichoic acid biosynthesis.</text>
</comment>
<dbReference type="eggNOG" id="COG1368">
    <property type="taxonomic scope" value="Bacteria"/>
</dbReference>
<reference evidence="9 10" key="1">
    <citation type="submission" date="2013-09" db="EMBL/GenBank/DDBJ databases">
        <authorList>
            <person name="Durkin A.S."/>
            <person name="Haft D.R."/>
            <person name="McCorrison J."/>
            <person name="Torralba M."/>
            <person name="Gillis M."/>
            <person name="Haft D.H."/>
            <person name="Methe B."/>
            <person name="Sutton G."/>
            <person name="Nelson K.E."/>
        </authorList>
    </citation>
    <scope>NUCLEOTIDE SEQUENCE [LARGE SCALE GENOMIC DNA]</scope>
    <source>
        <strain evidence="9 10">BV3C16-1</strain>
    </source>
</reference>
<dbReference type="PANTHER" id="PTHR47371:SF3">
    <property type="entry name" value="PHOSPHOGLYCEROL TRANSFERASE I"/>
    <property type="match status" value="1"/>
</dbReference>
<dbReference type="SUPFAM" id="SSF53649">
    <property type="entry name" value="Alkaline phosphatase-like"/>
    <property type="match status" value="1"/>
</dbReference>
<evidence type="ECO:0000313" key="9">
    <source>
        <dbReference type="EMBL" id="ERT61757.1"/>
    </source>
</evidence>
<evidence type="ECO:0000256" key="1">
    <source>
        <dbReference type="ARBA" id="ARBA00004651"/>
    </source>
</evidence>
<dbReference type="EC" id="3.1.6.-" evidence="9"/>
<evidence type="ECO:0000256" key="2">
    <source>
        <dbReference type="ARBA" id="ARBA00004936"/>
    </source>
</evidence>
<keyword evidence="5 7" id="KW-1133">Transmembrane helix</keyword>
<evidence type="ECO:0000256" key="4">
    <source>
        <dbReference type="ARBA" id="ARBA00022692"/>
    </source>
</evidence>